<evidence type="ECO:0000259" key="8">
    <source>
        <dbReference type="Pfam" id="PF02229"/>
    </source>
</evidence>
<dbReference type="Gene3D" id="2.30.31.10">
    <property type="entry name" value="Transcriptional Coactivator Pc4, Chain A"/>
    <property type="match status" value="1"/>
</dbReference>
<keyword evidence="5" id="KW-0804">Transcription</keyword>
<accession>A0A292PKK3</accession>
<keyword evidence="4" id="KW-0238">DNA-binding</keyword>
<dbReference type="SUPFAM" id="SSF54447">
    <property type="entry name" value="ssDNA-binding transcriptional regulator domain"/>
    <property type="match status" value="1"/>
</dbReference>
<comment type="similarity">
    <text evidence="2">Belongs to the transcriptional coactivator PC4 family.</text>
</comment>
<protein>
    <recommendedName>
        <fullName evidence="8">Transcriptional coactivator p15 (PC4) C-terminal domain-containing protein</fullName>
    </recommendedName>
</protein>
<evidence type="ECO:0000256" key="4">
    <source>
        <dbReference type="ARBA" id="ARBA00023125"/>
    </source>
</evidence>
<evidence type="ECO:0000256" key="2">
    <source>
        <dbReference type="ARBA" id="ARBA00009001"/>
    </source>
</evidence>
<name>A0A292PKK3_9PEZI</name>
<feature type="region of interest" description="Disordered" evidence="7">
    <location>
        <begin position="69"/>
        <end position="99"/>
    </location>
</feature>
<reference evidence="9" key="1">
    <citation type="submission" date="2015-10" db="EMBL/GenBank/DDBJ databases">
        <authorList>
            <person name="Regsiter A."/>
            <person name="william w."/>
        </authorList>
    </citation>
    <scope>NUCLEOTIDE SEQUENCE</scope>
    <source>
        <strain evidence="9">Montdore</strain>
    </source>
</reference>
<feature type="domain" description="Transcriptional coactivator p15 (PC4) C-terminal" evidence="8">
    <location>
        <begin position="124"/>
        <end position="171"/>
    </location>
</feature>
<dbReference type="InterPro" id="IPR009044">
    <property type="entry name" value="ssDNA-bd_transcriptional_reg"/>
</dbReference>
<keyword evidence="3" id="KW-0805">Transcription regulation</keyword>
<proteinExistence type="inferred from homology"/>
<comment type="subcellular location">
    <subcellularLocation>
        <location evidence="1">Nucleus</location>
    </subcellularLocation>
</comment>
<feature type="compositionally biased region" description="Basic and acidic residues" evidence="7">
    <location>
        <begin position="81"/>
        <end position="90"/>
    </location>
</feature>
<evidence type="ECO:0000256" key="6">
    <source>
        <dbReference type="ARBA" id="ARBA00023242"/>
    </source>
</evidence>
<feature type="region of interest" description="Disordered" evidence="7">
    <location>
        <begin position="194"/>
        <end position="232"/>
    </location>
</feature>
<dbReference type="EMBL" id="LN891222">
    <property type="protein sequence ID" value="CUS07301.1"/>
    <property type="molecule type" value="Genomic_DNA"/>
</dbReference>
<sequence length="232" mass="26235">MITNLGVLTRRVSTVIYGEVTVKRVTQLRVPSRRSVASHQIHISSYQAAPRTRIQDQLYEDFCEDYEIDQGYDMPPKSKKRQAEKYKNDDGSVEDAAPLSKRSRVEIGKKAVDNEGNPYWEIGGRLRRVGVSKFGGKNLINIREYFEKDGKVLPGKKGISLSIEQFDAFLSVLPQIEQHLVDLGVVVQRPNFGGSAAVEQEDEGGAKEEEKQEEEEEIEEPKPKESSKRGRK</sequence>
<dbReference type="AlphaFoldDB" id="A0A292PKK3"/>
<evidence type="ECO:0000313" key="9">
    <source>
        <dbReference type="EMBL" id="CUS07301.1"/>
    </source>
</evidence>
<dbReference type="Proteomes" id="UP001412239">
    <property type="component" value="Unassembled WGS sequence"/>
</dbReference>
<dbReference type="InterPro" id="IPR045125">
    <property type="entry name" value="Sub1/Tcp4-like"/>
</dbReference>
<evidence type="ECO:0000256" key="3">
    <source>
        <dbReference type="ARBA" id="ARBA00023015"/>
    </source>
</evidence>
<evidence type="ECO:0000256" key="1">
    <source>
        <dbReference type="ARBA" id="ARBA00004123"/>
    </source>
</evidence>
<dbReference type="GO" id="GO:0060261">
    <property type="term" value="P:positive regulation of transcription initiation by RNA polymerase II"/>
    <property type="evidence" value="ECO:0007669"/>
    <property type="project" value="InterPro"/>
</dbReference>
<evidence type="ECO:0000256" key="5">
    <source>
        <dbReference type="ARBA" id="ARBA00023163"/>
    </source>
</evidence>
<evidence type="ECO:0000256" key="7">
    <source>
        <dbReference type="SAM" id="MobiDB-lite"/>
    </source>
</evidence>
<feature type="compositionally biased region" description="Basic and acidic residues" evidence="7">
    <location>
        <begin position="220"/>
        <end position="232"/>
    </location>
</feature>
<dbReference type="GO" id="GO:0003677">
    <property type="term" value="F:DNA binding"/>
    <property type="evidence" value="ECO:0007669"/>
    <property type="project" value="UniProtKB-KW"/>
</dbReference>
<organism evidence="9 10">
    <name type="scientific">Tuber aestivum</name>
    <name type="common">summer truffle</name>
    <dbReference type="NCBI Taxonomy" id="59557"/>
    <lineage>
        <taxon>Eukaryota</taxon>
        <taxon>Fungi</taxon>
        <taxon>Dikarya</taxon>
        <taxon>Ascomycota</taxon>
        <taxon>Pezizomycotina</taxon>
        <taxon>Pezizomycetes</taxon>
        <taxon>Pezizales</taxon>
        <taxon>Tuberaceae</taxon>
        <taxon>Tuber</taxon>
    </lineage>
</organism>
<dbReference type="PANTHER" id="PTHR13215">
    <property type="entry name" value="RNA POLYMERASE II TRANSCRIPTIONAL COACTIVATOR"/>
    <property type="match status" value="1"/>
</dbReference>
<dbReference type="GO" id="GO:0005634">
    <property type="term" value="C:nucleus"/>
    <property type="evidence" value="ECO:0007669"/>
    <property type="project" value="UniProtKB-SubCell"/>
</dbReference>
<keyword evidence="6" id="KW-0539">Nucleus</keyword>
<dbReference type="InterPro" id="IPR003173">
    <property type="entry name" value="PC4_C"/>
</dbReference>
<dbReference type="Pfam" id="PF02229">
    <property type="entry name" value="PC4"/>
    <property type="match status" value="1"/>
</dbReference>
<keyword evidence="10" id="KW-1185">Reference proteome</keyword>
<dbReference type="GO" id="GO:0003713">
    <property type="term" value="F:transcription coactivator activity"/>
    <property type="evidence" value="ECO:0007669"/>
    <property type="project" value="InterPro"/>
</dbReference>
<gene>
    <name evidence="9" type="ORF">GSTUAT00008615001</name>
</gene>
<evidence type="ECO:0000313" key="10">
    <source>
        <dbReference type="Proteomes" id="UP001412239"/>
    </source>
</evidence>